<comment type="caution">
    <text evidence="1">The sequence shown here is derived from an EMBL/GenBank/DDBJ whole genome shotgun (WGS) entry which is preliminary data.</text>
</comment>
<name>A0AAV7I2E9_COTGL</name>
<dbReference type="EMBL" id="JAHXZJ010002609">
    <property type="protein sequence ID" value="KAH0540004.1"/>
    <property type="molecule type" value="Genomic_DNA"/>
</dbReference>
<reference evidence="1 2" key="1">
    <citation type="journal article" date="2021" name="J. Hered.">
        <title>A chromosome-level genome assembly of the parasitoid wasp, Cotesia glomerata (Hymenoptera: Braconidae).</title>
        <authorList>
            <person name="Pinto B.J."/>
            <person name="Weis J.J."/>
            <person name="Gamble T."/>
            <person name="Ode P.J."/>
            <person name="Paul R."/>
            <person name="Zaspel J.M."/>
        </authorList>
    </citation>
    <scope>NUCLEOTIDE SEQUENCE [LARGE SCALE GENOMIC DNA]</scope>
    <source>
        <strain evidence="1">CgM1</strain>
    </source>
</reference>
<sequence>MRRHGKMSKTNQLDRLYDNMRPDYRTYIKRRDVRSVAELIHLAKEYERLLCRNKPRTFCIKCGKKDRLTENCYRLNSKVHQKKIPVKPEQGNNQQEADPIKKKYVAEQACWQCRKKDISSTNADILGGSFAFVAEHREYRRRTVRVQQGHLEKQLREVTKEKKKRITVIESETRYRLPTGREYEKIT</sequence>
<evidence type="ECO:0000313" key="2">
    <source>
        <dbReference type="Proteomes" id="UP000826195"/>
    </source>
</evidence>
<protein>
    <submittedName>
        <fullName evidence="1">Uncharacterized protein</fullName>
    </submittedName>
</protein>
<accession>A0AAV7I2E9</accession>
<organism evidence="1 2">
    <name type="scientific">Cotesia glomerata</name>
    <name type="common">Lepidopteran parasitic wasp</name>
    <name type="synonym">Apanteles glomeratus</name>
    <dbReference type="NCBI Taxonomy" id="32391"/>
    <lineage>
        <taxon>Eukaryota</taxon>
        <taxon>Metazoa</taxon>
        <taxon>Ecdysozoa</taxon>
        <taxon>Arthropoda</taxon>
        <taxon>Hexapoda</taxon>
        <taxon>Insecta</taxon>
        <taxon>Pterygota</taxon>
        <taxon>Neoptera</taxon>
        <taxon>Endopterygota</taxon>
        <taxon>Hymenoptera</taxon>
        <taxon>Apocrita</taxon>
        <taxon>Ichneumonoidea</taxon>
        <taxon>Braconidae</taxon>
        <taxon>Microgastrinae</taxon>
        <taxon>Cotesia</taxon>
    </lineage>
</organism>
<dbReference type="Proteomes" id="UP000826195">
    <property type="component" value="Unassembled WGS sequence"/>
</dbReference>
<gene>
    <name evidence="1" type="ORF">KQX54_011023</name>
</gene>
<evidence type="ECO:0000313" key="1">
    <source>
        <dbReference type="EMBL" id="KAH0540004.1"/>
    </source>
</evidence>
<dbReference type="AlphaFoldDB" id="A0AAV7I2E9"/>
<keyword evidence="2" id="KW-1185">Reference proteome</keyword>
<proteinExistence type="predicted"/>